<protein>
    <recommendedName>
        <fullName evidence="2">phosphoribosylaminoimidazolesuccinocarboxamide synthase</fullName>
        <ecNumber evidence="2">6.3.2.6</ecNumber>
    </recommendedName>
    <alternativeName>
        <fullName evidence="7">SAICAR synthetase</fullName>
    </alternativeName>
</protein>
<dbReference type="HAMAP" id="MF_00137">
    <property type="entry name" value="SAICAR_synth"/>
    <property type="match status" value="1"/>
</dbReference>
<keyword evidence="3" id="KW-0436">Ligase</keyword>
<evidence type="ECO:0000313" key="9">
    <source>
        <dbReference type="EMBL" id="CEM04263.1"/>
    </source>
</evidence>
<dbReference type="PROSITE" id="PS01058">
    <property type="entry name" value="SAICAR_SYNTHETASE_2"/>
    <property type="match status" value="1"/>
</dbReference>
<dbReference type="InterPro" id="IPR028923">
    <property type="entry name" value="SAICAR_synt/ADE2_N"/>
</dbReference>
<dbReference type="GO" id="GO:0006189">
    <property type="term" value="P:'de novo' IMP biosynthetic process"/>
    <property type="evidence" value="ECO:0007669"/>
    <property type="project" value="UniProtKB-UniPathway"/>
</dbReference>
<evidence type="ECO:0000256" key="3">
    <source>
        <dbReference type="ARBA" id="ARBA00022598"/>
    </source>
</evidence>
<proteinExistence type="inferred from homology"/>
<evidence type="ECO:0000256" key="6">
    <source>
        <dbReference type="ARBA" id="ARBA00022840"/>
    </source>
</evidence>
<dbReference type="AlphaFoldDB" id="A0A0G4EZM1"/>
<dbReference type="SUPFAM" id="SSF56104">
    <property type="entry name" value="SAICAR synthase-like"/>
    <property type="match status" value="1"/>
</dbReference>
<dbReference type="EC" id="6.3.2.6" evidence="2"/>
<organism evidence="9">
    <name type="scientific">Chromera velia CCMP2878</name>
    <dbReference type="NCBI Taxonomy" id="1169474"/>
    <lineage>
        <taxon>Eukaryota</taxon>
        <taxon>Sar</taxon>
        <taxon>Alveolata</taxon>
        <taxon>Colpodellida</taxon>
        <taxon>Chromeraceae</taxon>
        <taxon>Chromera</taxon>
    </lineage>
</organism>
<dbReference type="GO" id="GO:0005524">
    <property type="term" value="F:ATP binding"/>
    <property type="evidence" value="ECO:0007669"/>
    <property type="project" value="UniProtKB-KW"/>
</dbReference>
<name>A0A0G4EZM1_9ALVE</name>
<dbReference type="Gene3D" id="3.30.470.20">
    <property type="entry name" value="ATP-grasp fold, B domain"/>
    <property type="match status" value="1"/>
</dbReference>
<dbReference type="PANTHER" id="PTHR43700">
    <property type="entry name" value="PHOSPHORIBOSYLAMINOIMIDAZOLE-SUCCINOCARBOXAMIDE SYNTHASE"/>
    <property type="match status" value="1"/>
</dbReference>
<dbReference type="InterPro" id="IPR018236">
    <property type="entry name" value="SAICAR_synthetase_CS"/>
</dbReference>
<accession>A0A0G4EZM1</accession>
<dbReference type="EMBL" id="CDMZ01000006">
    <property type="protein sequence ID" value="CEM04263.1"/>
    <property type="molecule type" value="Genomic_DNA"/>
</dbReference>
<keyword evidence="6" id="KW-0067">ATP-binding</keyword>
<evidence type="ECO:0000259" key="8">
    <source>
        <dbReference type="Pfam" id="PF01259"/>
    </source>
</evidence>
<evidence type="ECO:0000256" key="1">
    <source>
        <dbReference type="ARBA" id="ARBA00004672"/>
    </source>
</evidence>
<evidence type="ECO:0000256" key="2">
    <source>
        <dbReference type="ARBA" id="ARBA00012217"/>
    </source>
</evidence>
<keyword evidence="5" id="KW-0658">Purine biosynthesis</keyword>
<dbReference type="VEuPathDB" id="CryptoDB:Cvel_14238"/>
<evidence type="ECO:0000256" key="5">
    <source>
        <dbReference type="ARBA" id="ARBA00022755"/>
    </source>
</evidence>
<dbReference type="Gene3D" id="3.30.200.20">
    <property type="entry name" value="Phosphorylase Kinase, domain 1"/>
    <property type="match status" value="1"/>
</dbReference>
<dbReference type="Pfam" id="PF01259">
    <property type="entry name" value="SAICAR_synt"/>
    <property type="match status" value="1"/>
</dbReference>
<dbReference type="GO" id="GO:0005737">
    <property type="term" value="C:cytoplasm"/>
    <property type="evidence" value="ECO:0007669"/>
    <property type="project" value="TreeGrafter"/>
</dbReference>
<comment type="pathway">
    <text evidence="1">Purine metabolism; IMP biosynthesis via de novo pathway; 5-amino-1-(5-phospho-D-ribosyl)imidazole-4-carboxamide from 5-amino-1-(5-phospho-D-ribosyl)imidazole-4-carboxylate: step 1/2.</text>
</comment>
<dbReference type="GO" id="GO:0004639">
    <property type="term" value="F:phosphoribosylaminoimidazolesuccinocarboxamide synthase activity"/>
    <property type="evidence" value="ECO:0007669"/>
    <property type="project" value="UniProtKB-EC"/>
</dbReference>
<dbReference type="UniPathway" id="UPA00074">
    <property type="reaction ID" value="UER00131"/>
</dbReference>
<dbReference type="CDD" id="cd01414">
    <property type="entry name" value="SAICAR_synt_Sc"/>
    <property type="match status" value="1"/>
</dbReference>
<feature type="domain" description="SAICAR synthetase/ADE2 N-terminal" evidence="8">
    <location>
        <begin position="38"/>
        <end position="252"/>
    </location>
</feature>
<gene>
    <name evidence="9" type="ORF">Cvel_14238</name>
</gene>
<sequence length="458" mass="50689">MGARSSTPEEYKAKIKEAIEKSYFLSETSLCELGVAKGGKVRDIYETDSDIVMLASDRVSAFDYILPNLIPFKGSVLNAMTRFQMAQTQDIIPNALRDVQVDPNVVIQKKMKVIKVEAIVRGYVWGSMAAAFERGERTFCGLTMPDSLIRFQKFESPIFTPTTKADQGEHDADMTFDQVVETCGSKEMAEKVRDTALALFARGSELAAKRGLILIDTKYEFGLDEKGELHVIDEVNTPDSSRLCERSEYTDKFPKIQKEMKTGKYAHVSALLEAKPELKIKELSKQYVRDVLLASGFDPKKGGEVPVMSEEQVIECVYRYITVYERVTGTQFQFPDLSIRPETRLLARLSGQGILKGGCCLSVDGALKSQLQTAGISFQSVSSTEMGKLKEAVKYHNTSLTPVVVLVPSSEVLEKVARLSRNPVVVSEDESTMSLVKQIFATGGGATPFFKEALALSE</sequence>
<evidence type="ECO:0000256" key="7">
    <source>
        <dbReference type="ARBA" id="ARBA00030409"/>
    </source>
</evidence>
<evidence type="ECO:0000256" key="4">
    <source>
        <dbReference type="ARBA" id="ARBA00022741"/>
    </source>
</evidence>
<dbReference type="PANTHER" id="PTHR43700:SF1">
    <property type="entry name" value="PHOSPHORIBOSYLAMINOIMIDAZOLE-SUCCINOCARBOXAMIDE SYNTHASE"/>
    <property type="match status" value="1"/>
</dbReference>
<keyword evidence="4" id="KW-0547">Nucleotide-binding</keyword>
<reference evidence="9" key="1">
    <citation type="submission" date="2014-11" db="EMBL/GenBank/DDBJ databases">
        <authorList>
            <person name="Otto D Thomas"/>
            <person name="Naeem Raeece"/>
        </authorList>
    </citation>
    <scope>NUCLEOTIDE SEQUENCE</scope>
</reference>